<evidence type="ECO:0000256" key="6">
    <source>
        <dbReference type="ARBA" id="ARBA00023141"/>
    </source>
</evidence>
<evidence type="ECO:0000259" key="9">
    <source>
        <dbReference type="Pfam" id="PF00275"/>
    </source>
</evidence>
<evidence type="ECO:0000256" key="8">
    <source>
        <dbReference type="HAMAP-Rule" id="MF_00210"/>
    </source>
</evidence>
<gene>
    <name evidence="8" type="primary">aroA</name>
    <name evidence="10" type="ORF">XW81_01440</name>
</gene>
<dbReference type="RefSeq" id="WP_075474187.1">
    <property type="nucleotide sequence ID" value="NZ_CP011299.1"/>
</dbReference>
<dbReference type="PIRSF" id="PIRSF000505">
    <property type="entry name" value="EPSPS"/>
    <property type="match status" value="1"/>
</dbReference>
<feature type="binding site" evidence="8">
    <location>
        <position position="337"/>
    </location>
    <ligand>
        <name>3-phosphoshikimate</name>
        <dbReference type="ChEBI" id="CHEBI:145989"/>
    </ligand>
</feature>
<comment type="similarity">
    <text evidence="2 8">Belongs to the EPSP synthase family.</text>
</comment>
<dbReference type="GO" id="GO:0008652">
    <property type="term" value="P:amino acid biosynthetic process"/>
    <property type="evidence" value="ECO:0007669"/>
    <property type="project" value="UniProtKB-KW"/>
</dbReference>
<feature type="binding site" evidence="8">
    <location>
        <position position="97"/>
    </location>
    <ligand>
        <name>phosphoenolpyruvate</name>
        <dbReference type="ChEBI" id="CHEBI:58702"/>
    </ligand>
</feature>
<feature type="binding site" evidence="8">
    <location>
        <position position="24"/>
    </location>
    <ligand>
        <name>3-phosphoshikimate</name>
        <dbReference type="ChEBI" id="CHEBI:145989"/>
    </ligand>
</feature>
<proteinExistence type="inferred from homology"/>
<evidence type="ECO:0000256" key="2">
    <source>
        <dbReference type="ARBA" id="ARBA00009948"/>
    </source>
</evidence>
<evidence type="ECO:0000256" key="5">
    <source>
        <dbReference type="ARBA" id="ARBA00022679"/>
    </source>
</evidence>
<feature type="binding site" evidence="8">
    <location>
        <position position="341"/>
    </location>
    <ligand>
        <name>3-phosphoshikimate</name>
        <dbReference type="ChEBI" id="CHEBI:145989"/>
    </ligand>
</feature>
<feature type="binding site" evidence="8">
    <location>
        <position position="125"/>
    </location>
    <ligand>
        <name>phosphoenolpyruvate</name>
        <dbReference type="ChEBI" id="CHEBI:58702"/>
    </ligand>
</feature>
<feature type="binding site" evidence="8">
    <location>
        <position position="172"/>
    </location>
    <ligand>
        <name>3-phosphoshikimate</name>
        <dbReference type="ChEBI" id="CHEBI:145989"/>
    </ligand>
</feature>
<dbReference type="InterPro" id="IPR036968">
    <property type="entry name" value="Enolpyruvate_Tfrase_sf"/>
</dbReference>
<evidence type="ECO:0000256" key="7">
    <source>
        <dbReference type="ARBA" id="ARBA00044633"/>
    </source>
</evidence>
<dbReference type="OrthoDB" id="9809920at2"/>
<comment type="pathway">
    <text evidence="1 8">Metabolic intermediate biosynthesis; chorismate biosynthesis; chorismate from D-erythrose 4-phosphate and phosphoenolpyruvate: step 6/7.</text>
</comment>
<dbReference type="CDD" id="cd01556">
    <property type="entry name" value="EPSP_synthase"/>
    <property type="match status" value="1"/>
</dbReference>
<evidence type="ECO:0000256" key="1">
    <source>
        <dbReference type="ARBA" id="ARBA00004811"/>
    </source>
</evidence>
<feature type="binding site" evidence="8">
    <location>
        <position position="23"/>
    </location>
    <ligand>
        <name>phosphoenolpyruvate</name>
        <dbReference type="ChEBI" id="CHEBI:58702"/>
    </ligand>
</feature>
<dbReference type="Pfam" id="PF00275">
    <property type="entry name" value="EPSP_synthase"/>
    <property type="match status" value="1"/>
</dbReference>
<dbReference type="InterPro" id="IPR006264">
    <property type="entry name" value="EPSP_synthase"/>
</dbReference>
<feature type="binding site" evidence="8">
    <location>
        <position position="314"/>
    </location>
    <ligand>
        <name>3-phosphoshikimate</name>
        <dbReference type="ChEBI" id="CHEBI:145989"/>
    </ligand>
</feature>
<keyword evidence="3 8" id="KW-0963">Cytoplasm</keyword>
<dbReference type="GO" id="GO:0003866">
    <property type="term" value="F:3-phosphoshikimate 1-carboxyvinyltransferase activity"/>
    <property type="evidence" value="ECO:0007669"/>
    <property type="project" value="UniProtKB-UniRule"/>
</dbReference>
<dbReference type="Proteomes" id="UP000077654">
    <property type="component" value="Chromosome"/>
</dbReference>
<feature type="binding site" evidence="8">
    <location>
        <position position="28"/>
    </location>
    <ligand>
        <name>3-phosphoshikimate</name>
        <dbReference type="ChEBI" id="CHEBI:145989"/>
    </ligand>
</feature>
<keyword evidence="6 8" id="KW-0057">Aromatic amino acid biosynthesis</keyword>
<dbReference type="FunFam" id="3.65.10.10:FF:000004">
    <property type="entry name" value="3-phosphoshikimate 1-carboxyvinyltransferase"/>
    <property type="match status" value="1"/>
</dbReference>
<comment type="catalytic activity">
    <reaction evidence="7">
        <text>3-phosphoshikimate + phosphoenolpyruvate = 5-O-(1-carboxyvinyl)-3-phosphoshikimate + phosphate</text>
        <dbReference type="Rhea" id="RHEA:21256"/>
        <dbReference type="ChEBI" id="CHEBI:43474"/>
        <dbReference type="ChEBI" id="CHEBI:57701"/>
        <dbReference type="ChEBI" id="CHEBI:58702"/>
        <dbReference type="ChEBI" id="CHEBI:145989"/>
        <dbReference type="EC" id="2.5.1.19"/>
    </reaction>
    <physiologicalReaction direction="left-to-right" evidence="7">
        <dbReference type="Rhea" id="RHEA:21257"/>
    </physiologicalReaction>
</comment>
<dbReference type="PATRIC" id="fig|118110.3.peg.290"/>
<dbReference type="InterPro" id="IPR013792">
    <property type="entry name" value="RNA3'P_cycl/enolpyr_Trfase_a/b"/>
</dbReference>
<dbReference type="InterPro" id="IPR023193">
    <property type="entry name" value="EPSP_synthase_CS"/>
</dbReference>
<dbReference type="EMBL" id="CP011299">
    <property type="protein sequence ID" value="ANF17067.1"/>
    <property type="molecule type" value="Genomic_DNA"/>
</dbReference>
<accession>A0A172WDQ3</accession>
<dbReference type="HAMAP" id="MF_00210">
    <property type="entry name" value="EPSP_synth"/>
    <property type="match status" value="1"/>
</dbReference>
<name>A0A172WDQ3_BUCSC</name>
<feature type="binding site" evidence="8">
    <location>
        <position position="387"/>
    </location>
    <ligand>
        <name>phosphoenolpyruvate</name>
        <dbReference type="ChEBI" id="CHEBI:58702"/>
    </ligand>
</feature>
<dbReference type="PANTHER" id="PTHR21090">
    <property type="entry name" value="AROM/DEHYDROQUINATE SYNTHASE"/>
    <property type="match status" value="1"/>
</dbReference>
<organism evidence="10 11">
    <name type="scientific">Buchnera aphidicola subsp. Schlechtendalia chinensis</name>
    <dbReference type="NCBI Taxonomy" id="118110"/>
    <lineage>
        <taxon>Bacteria</taxon>
        <taxon>Pseudomonadati</taxon>
        <taxon>Pseudomonadota</taxon>
        <taxon>Gammaproteobacteria</taxon>
        <taxon>Enterobacterales</taxon>
        <taxon>Erwiniaceae</taxon>
        <taxon>Buchnera</taxon>
    </lineage>
</organism>
<evidence type="ECO:0000313" key="10">
    <source>
        <dbReference type="EMBL" id="ANF17067.1"/>
    </source>
</evidence>
<dbReference type="PANTHER" id="PTHR21090:SF5">
    <property type="entry name" value="PENTAFUNCTIONAL AROM POLYPEPTIDE"/>
    <property type="match status" value="1"/>
</dbReference>
<dbReference type="STRING" id="118110.XW81_01440"/>
<feature type="binding site" evidence="8">
    <location>
        <position position="412"/>
    </location>
    <ligand>
        <name>phosphoenolpyruvate</name>
        <dbReference type="ChEBI" id="CHEBI:58702"/>
    </ligand>
</feature>
<dbReference type="AlphaFoldDB" id="A0A172WDQ3"/>
<dbReference type="FunFam" id="3.65.10.10:FF:000003">
    <property type="entry name" value="3-phosphoshikimate 1-carboxyvinyltransferase"/>
    <property type="match status" value="1"/>
</dbReference>
<dbReference type="NCBIfam" id="TIGR01356">
    <property type="entry name" value="aroA"/>
    <property type="match status" value="1"/>
</dbReference>
<comment type="function">
    <text evidence="8">Catalyzes the transfer of the enolpyruvyl moiety of phosphoenolpyruvate (PEP) to the 5-hydroxyl of shikimate-3-phosphate (S3P) to produce enolpyruvyl shikimate-3-phosphate and inorganic phosphate.</text>
</comment>
<feature type="binding site" evidence="8">
    <location>
        <position position="172"/>
    </location>
    <ligand>
        <name>phosphoenolpyruvate</name>
        <dbReference type="ChEBI" id="CHEBI:58702"/>
    </ligand>
</feature>
<dbReference type="GO" id="GO:0009073">
    <property type="term" value="P:aromatic amino acid family biosynthetic process"/>
    <property type="evidence" value="ECO:0007669"/>
    <property type="project" value="UniProtKB-KW"/>
</dbReference>
<feature type="binding site" evidence="8">
    <location>
        <position position="345"/>
    </location>
    <ligand>
        <name>phosphoenolpyruvate</name>
        <dbReference type="ChEBI" id="CHEBI:58702"/>
    </ligand>
</feature>
<reference evidence="10 11" key="1">
    <citation type="submission" date="2015-04" db="EMBL/GenBank/DDBJ databases">
        <title>Buchnera aphidicola assembly.</title>
        <authorList>
            <person name="Zhang Y."/>
        </authorList>
    </citation>
    <scope>NUCLEOTIDE SEQUENCE [LARGE SCALE GENOMIC DNA]</scope>
    <source>
        <strain evidence="10 11">SC</strain>
    </source>
</reference>
<dbReference type="SUPFAM" id="SSF55205">
    <property type="entry name" value="EPT/RTPC-like"/>
    <property type="match status" value="1"/>
</dbReference>
<keyword evidence="5 8" id="KW-0808">Transferase</keyword>
<dbReference type="PROSITE" id="PS00104">
    <property type="entry name" value="EPSP_SYNTHASE_1"/>
    <property type="match status" value="1"/>
</dbReference>
<comment type="subunit">
    <text evidence="8">Monomer.</text>
</comment>
<keyword evidence="11" id="KW-1185">Reference proteome</keyword>
<feature type="domain" description="Enolpyruvate transferase" evidence="9">
    <location>
        <begin position="9"/>
        <end position="421"/>
    </location>
</feature>
<protein>
    <recommendedName>
        <fullName evidence="8">3-phosphoshikimate 1-carboxyvinyltransferase</fullName>
        <ecNumber evidence="8">2.5.1.19</ecNumber>
    </recommendedName>
    <alternativeName>
        <fullName evidence="8">5-enolpyruvylshikimate-3-phosphate synthase</fullName>
        <shortName evidence="8">EPSP synthase</shortName>
        <shortName evidence="8">EPSPS</shortName>
    </alternativeName>
</protein>
<evidence type="ECO:0000313" key="11">
    <source>
        <dbReference type="Proteomes" id="UP000077654"/>
    </source>
</evidence>
<dbReference type="PROSITE" id="PS00885">
    <property type="entry name" value="EPSP_SYNTHASE_2"/>
    <property type="match status" value="1"/>
</dbReference>
<comment type="subcellular location">
    <subcellularLocation>
        <location evidence="8">Cytoplasm</location>
    </subcellularLocation>
</comment>
<feature type="active site" description="Proton acceptor" evidence="8">
    <location>
        <position position="314"/>
    </location>
</feature>
<dbReference type="GO" id="GO:0009423">
    <property type="term" value="P:chorismate biosynthetic process"/>
    <property type="evidence" value="ECO:0007669"/>
    <property type="project" value="UniProtKB-UniRule"/>
</dbReference>
<sequence length="426" mass="46799">MESILTLNPISLINGIIHLPGSKSISNRILLLSAMSQGTTCLKNFLLSDDTQHMINALKIFGINFVLSENNTFCKVEGKSEPLYVNKRISLFLGNSGTSMRFLAAILSLSNNDVLLTGDKRMKERPIEHLVNALRKGGANIQYSEKEGCPPIYVKGGFLGGNITINGSISSQFLTALLIASPLAILDSKIIIKGKLVSKPYIDMTLQLISQFGIDIVNDSYNCFYVQGRQKYKSPGNYLIEGDASSASYFLAAAAIKGGTVCVTGIDSNSIQGDYKFSEVLKNMGAFITTGKNFVCCRRGDLHGIDMDLNDIPDAAMTIAIVALFSTGDTVIRNIYNWRVKETDRLSAMSVELRKVGAIVEEGNDYIHISPPKKFLHANINTYNDHRMAMCFSLIALSNSKVTLLNPSCVNKTFPNYFKKLKHVSF</sequence>
<dbReference type="Gene3D" id="3.65.10.10">
    <property type="entry name" value="Enolpyruvate transferase domain"/>
    <property type="match status" value="2"/>
</dbReference>
<dbReference type="UniPathway" id="UPA00053">
    <property type="reaction ID" value="UER00089"/>
</dbReference>
<dbReference type="EC" id="2.5.1.19" evidence="8"/>
<feature type="binding site" evidence="8">
    <location>
        <position position="23"/>
    </location>
    <ligand>
        <name>3-phosphoshikimate</name>
        <dbReference type="ChEBI" id="CHEBI:145989"/>
    </ligand>
</feature>
<feature type="binding site" evidence="8">
    <location>
        <position position="170"/>
    </location>
    <ligand>
        <name>3-phosphoshikimate</name>
        <dbReference type="ChEBI" id="CHEBI:145989"/>
    </ligand>
</feature>
<evidence type="ECO:0000256" key="4">
    <source>
        <dbReference type="ARBA" id="ARBA00022605"/>
    </source>
</evidence>
<feature type="binding site" evidence="8">
    <location>
        <position position="198"/>
    </location>
    <ligand>
        <name>3-phosphoshikimate</name>
        <dbReference type="ChEBI" id="CHEBI:145989"/>
    </ligand>
</feature>
<keyword evidence="4 8" id="KW-0028">Amino-acid biosynthesis</keyword>
<dbReference type="InterPro" id="IPR001986">
    <property type="entry name" value="Enolpyruvate_Tfrase_dom"/>
</dbReference>
<feature type="binding site" evidence="8">
    <location>
        <position position="171"/>
    </location>
    <ligand>
        <name>3-phosphoshikimate</name>
        <dbReference type="ChEBI" id="CHEBI:145989"/>
    </ligand>
</feature>
<evidence type="ECO:0000256" key="3">
    <source>
        <dbReference type="ARBA" id="ARBA00022490"/>
    </source>
</evidence>
<dbReference type="GO" id="GO:0005737">
    <property type="term" value="C:cytoplasm"/>
    <property type="evidence" value="ECO:0007669"/>
    <property type="project" value="UniProtKB-SubCell"/>
</dbReference>